<reference evidence="3" key="1">
    <citation type="submission" date="2013-07" db="EMBL/GenBank/DDBJ databases">
        <title>The Genome Sequence of Cryptococcus bestiolae CBS10118.</title>
        <authorList>
            <consortium name="The Broad Institute Genome Sequencing Platform"/>
            <person name="Cuomo C."/>
            <person name="Litvintseva A."/>
            <person name="Chen Y."/>
            <person name="Heitman J."/>
            <person name="Sun S."/>
            <person name="Springer D."/>
            <person name="Dromer F."/>
            <person name="Young S.K."/>
            <person name="Zeng Q."/>
            <person name="Gargeya S."/>
            <person name="Fitzgerald M."/>
            <person name="Abouelleil A."/>
            <person name="Alvarado L."/>
            <person name="Berlin A.M."/>
            <person name="Chapman S.B."/>
            <person name="Dewar J."/>
            <person name="Goldberg J."/>
            <person name="Griggs A."/>
            <person name="Gujja S."/>
            <person name="Hansen M."/>
            <person name="Howarth C."/>
            <person name="Imamovic A."/>
            <person name="Larimer J."/>
            <person name="McCowan C."/>
            <person name="Murphy C."/>
            <person name="Pearson M."/>
            <person name="Priest M."/>
            <person name="Roberts A."/>
            <person name="Saif S."/>
            <person name="Shea T."/>
            <person name="Sykes S."/>
            <person name="Wortman J."/>
            <person name="Nusbaum C."/>
            <person name="Birren B."/>
        </authorList>
    </citation>
    <scope>NUCLEOTIDE SEQUENCE [LARGE SCALE GENOMIC DNA]</scope>
    <source>
        <strain evidence="3">CBS 10118</strain>
    </source>
</reference>
<dbReference type="OrthoDB" id="5286008at2759"/>
<reference evidence="4" key="2">
    <citation type="submission" date="2013-07" db="EMBL/GenBank/DDBJ databases">
        <authorList>
            <consortium name="The Broad Institute Genome Sequencing Platform"/>
            <person name="Cuomo C."/>
            <person name="Litvintseva A."/>
            <person name="Chen Y."/>
            <person name="Heitman J."/>
            <person name="Sun S."/>
            <person name="Springer D."/>
            <person name="Dromer F."/>
            <person name="Young S.K."/>
            <person name="Zeng Q."/>
            <person name="Gargeya S."/>
            <person name="Fitzgerald M."/>
            <person name="Abouelleil A."/>
            <person name="Alvarado L."/>
            <person name="Berlin A.M."/>
            <person name="Chapman S.B."/>
            <person name="Dewar J."/>
            <person name="Goldberg J."/>
            <person name="Griggs A."/>
            <person name="Gujja S."/>
            <person name="Hansen M."/>
            <person name="Howarth C."/>
            <person name="Imamovic A."/>
            <person name="Larimer J."/>
            <person name="McCowan C."/>
            <person name="Murphy C."/>
            <person name="Pearson M."/>
            <person name="Priest M."/>
            <person name="Roberts A."/>
            <person name="Saif S."/>
            <person name="Shea T."/>
            <person name="Sykes S."/>
            <person name="Wortman J."/>
            <person name="Nusbaum C."/>
            <person name="Birren B."/>
        </authorList>
    </citation>
    <scope>NUCLEOTIDE SEQUENCE</scope>
    <source>
        <strain evidence="4">CBS 10118</strain>
    </source>
</reference>
<evidence type="ECO:0000313" key="3">
    <source>
        <dbReference type="EMBL" id="OCF23270.1"/>
    </source>
</evidence>
<evidence type="ECO:0000256" key="1">
    <source>
        <dbReference type="SAM" id="MobiDB-lite"/>
    </source>
</evidence>
<keyword evidence="5" id="KW-1185">Reference proteome</keyword>
<dbReference type="GeneID" id="30212023"/>
<protein>
    <submittedName>
        <fullName evidence="3">Galactose dehydrogenase</fullName>
    </submittedName>
</protein>
<feature type="region of interest" description="Disordered" evidence="1">
    <location>
        <begin position="1"/>
        <end position="41"/>
    </location>
</feature>
<dbReference type="EMBL" id="CP144547">
    <property type="protein sequence ID" value="WVW85973.1"/>
    <property type="molecule type" value="Genomic_DNA"/>
</dbReference>
<dbReference type="KEGG" id="kbi:30212023"/>
<reference evidence="4" key="4">
    <citation type="submission" date="2024-02" db="EMBL/GenBank/DDBJ databases">
        <title>Comparative genomics of Cryptococcus and Kwoniella reveals pathogenesis evolution and contrasting modes of karyotype evolution via chromosome fusion or intercentromeric recombination.</title>
        <authorList>
            <person name="Coelho M.A."/>
            <person name="David-Palma M."/>
            <person name="Shea T."/>
            <person name="Bowers K."/>
            <person name="McGinley-Smith S."/>
            <person name="Mohammad A.W."/>
            <person name="Gnirke A."/>
            <person name="Yurkov A.M."/>
            <person name="Nowrousian M."/>
            <person name="Sun S."/>
            <person name="Cuomo C.A."/>
            <person name="Heitman J."/>
        </authorList>
    </citation>
    <scope>NUCLEOTIDE SEQUENCE</scope>
    <source>
        <strain evidence="4">CBS 10118</strain>
    </source>
</reference>
<dbReference type="STRING" id="1296100.A0A1B9FWY4"/>
<dbReference type="Gene3D" id="3.20.20.100">
    <property type="entry name" value="NADP-dependent oxidoreductase domain"/>
    <property type="match status" value="1"/>
</dbReference>
<feature type="domain" description="NADP-dependent oxidoreductase" evidence="2">
    <location>
        <begin position="56"/>
        <end position="365"/>
    </location>
</feature>
<dbReference type="PANTHER" id="PTHR42686">
    <property type="entry name" value="GH17980P-RELATED"/>
    <property type="match status" value="1"/>
</dbReference>
<gene>
    <name evidence="3" type="ORF">I302_07624</name>
    <name evidence="4" type="ORF">I302_108011</name>
</gene>
<dbReference type="RefSeq" id="XP_019044340.1">
    <property type="nucleotide sequence ID" value="XM_019194217.1"/>
</dbReference>
<evidence type="ECO:0000313" key="5">
    <source>
        <dbReference type="Proteomes" id="UP000092730"/>
    </source>
</evidence>
<accession>A0A1B9FWY4</accession>
<dbReference type="VEuPathDB" id="FungiDB:I302_07624"/>
<dbReference type="EMBL" id="KI894024">
    <property type="protein sequence ID" value="OCF23270.1"/>
    <property type="molecule type" value="Genomic_DNA"/>
</dbReference>
<dbReference type="SUPFAM" id="SSF51430">
    <property type="entry name" value="NAD(P)-linked oxidoreductase"/>
    <property type="match status" value="1"/>
</dbReference>
<evidence type="ECO:0000313" key="4">
    <source>
        <dbReference type="EMBL" id="WVW85973.1"/>
    </source>
</evidence>
<dbReference type="PANTHER" id="PTHR42686:SF1">
    <property type="entry name" value="GH17980P-RELATED"/>
    <property type="match status" value="1"/>
</dbReference>
<proteinExistence type="predicted"/>
<dbReference type="AlphaFoldDB" id="A0A1B9FWY4"/>
<dbReference type="Proteomes" id="UP000092730">
    <property type="component" value="Chromosome 7"/>
</dbReference>
<dbReference type="InterPro" id="IPR036812">
    <property type="entry name" value="NAD(P)_OxRdtase_dom_sf"/>
</dbReference>
<dbReference type="GO" id="GO:0045290">
    <property type="term" value="F:D-arabinose 1-dehydrogenase [NAD(P)+] activity"/>
    <property type="evidence" value="ECO:0007669"/>
    <property type="project" value="TreeGrafter"/>
</dbReference>
<dbReference type="Pfam" id="PF00248">
    <property type="entry name" value="Aldo_ket_red"/>
    <property type="match status" value="1"/>
</dbReference>
<name>A0A1B9FWY4_9TREE</name>
<evidence type="ECO:0000259" key="2">
    <source>
        <dbReference type="Pfam" id="PF00248"/>
    </source>
</evidence>
<dbReference type="InterPro" id="IPR023210">
    <property type="entry name" value="NADP_OxRdtase_dom"/>
</dbReference>
<dbReference type="GO" id="GO:0070485">
    <property type="term" value="P:dehydro-D-arabinono-1,4-lactone biosynthetic process"/>
    <property type="evidence" value="ECO:0007669"/>
    <property type="project" value="TreeGrafter"/>
</dbReference>
<organism evidence="3">
    <name type="scientific">Kwoniella bestiolae CBS 10118</name>
    <dbReference type="NCBI Taxonomy" id="1296100"/>
    <lineage>
        <taxon>Eukaryota</taxon>
        <taxon>Fungi</taxon>
        <taxon>Dikarya</taxon>
        <taxon>Basidiomycota</taxon>
        <taxon>Agaricomycotina</taxon>
        <taxon>Tremellomycetes</taxon>
        <taxon>Tremellales</taxon>
        <taxon>Cryptococcaceae</taxon>
        <taxon>Kwoniella</taxon>
    </lineage>
</organism>
<sequence>MSYLSPYHPDQPEPEIPPFDIDSIPDEDIDKPSGNEELLPKALKSPNEKRMVYPPLILGCSTFGYGIYADDDNVKSSLPLRIVRLAMRCGINGFDTSPWYHPSEIVLGQIFKALNYPRGSYHLITKVGKYGPNSRDHHFDPETVRKSVERSLKRMNTDYLDVVYLHDLEYILPAPSFSGNPLHSLSAILDSPSTPSAEEQILLTAIETLRTLQKEGKILHVGIAGYPLPILLRIALLTYQTSGKGLDVLQTYSHQTIQNSSLSQGYLEAFTEKAHVGQVVSAAPLSMGLLTPSGGPKWHPARSYEKLYETTRKVSEKCQAHGENIVDVSLRYGYRPITQKDGKKIPIVIGCTELEQLHSTLKKWKEVNPFFVFEEKDAQEKEFEEQDKKKREFERELVGVFEDEGVRNWSWACPSDEQRAG</sequence>
<dbReference type="InterPro" id="IPR020471">
    <property type="entry name" value="AKR"/>
</dbReference>
<dbReference type="GO" id="GO:0005829">
    <property type="term" value="C:cytosol"/>
    <property type="evidence" value="ECO:0007669"/>
    <property type="project" value="TreeGrafter"/>
</dbReference>
<reference evidence="3" key="3">
    <citation type="submission" date="2014-01" db="EMBL/GenBank/DDBJ databases">
        <title>Evolution of pathogenesis and genome organization in the Tremellales.</title>
        <authorList>
            <person name="Cuomo C."/>
            <person name="Litvintseva A."/>
            <person name="Heitman J."/>
            <person name="Chen Y."/>
            <person name="Sun S."/>
            <person name="Springer D."/>
            <person name="Dromer F."/>
            <person name="Young S."/>
            <person name="Zeng Q."/>
            <person name="Chapman S."/>
            <person name="Gujja S."/>
            <person name="Saif S."/>
            <person name="Birren B."/>
        </authorList>
    </citation>
    <scope>NUCLEOTIDE SEQUENCE</scope>
    <source>
        <strain evidence="3">CBS 10118</strain>
    </source>
</reference>